<evidence type="ECO:0000256" key="2">
    <source>
        <dbReference type="SAM" id="SignalP"/>
    </source>
</evidence>
<dbReference type="Proteomes" id="UP001059617">
    <property type="component" value="Chromosome"/>
</dbReference>
<proteinExistence type="predicted"/>
<gene>
    <name evidence="3" type="ORF">Dfulv_28675</name>
</gene>
<feature type="chain" id="PRO_5046015039" evidence="2">
    <location>
        <begin position="29"/>
        <end position="323"/>
    </location>
</feature>
<evidence type="ECO:0000313" key="4">
    <source>
        <dbReference type="Proteomes" id="UP001059617"/>
    </source>
</evidence>
<keyword evidence="4" id="KW-1185">Reference proteome</keyword>
<reference evidence="3" key="1">
    <citation type="submission" date="2021-04" db="EMBL/GenBank/DDBJ databases">
        <authorList>
            <person name="Hartkoorn R.C."/>
            <person name="Beaudoing E."/>
            <person name="Hot D."/>
        </authorList>
    </citation>
    <scope>NUCLEOTIDE SEQUENCE</scope>
    <source>
        <strain evidence="3">NRRL B-16292</strain>
    </source>
</reference>
<protein>
    <submittedName>
        <fullName evidence="3">DUF916 domain-containing protein</fullName>
    </submittedName>
</protein>
<sequence length="323" mass="33820">MVAVRRALVLVALLLMPVLLVPATPAAAQNDDLRWAVIPSGPQGPNGRGAFEYEAKPGDVIADTVGVSNLTDQPITFTVYSTDAFTSADGAFSLFPAATPPKDLGTWTDLTPKSYTVQPKTRADIAFKLTVPLNATPGDHAGGIIASVVEQQTTAQGQQVNVDRRIAARIYLRVAGPVTPTVQVESLTVGYEAPALPFGTGDLVVTYRVKNAGNVRVHGTARVRATGPLGVGLGDAAEVTVPELLPGAEFTVQKRIPGVRSLGRLTASVTVNAEAKEGRLPVASRSASVWASPWGLAGLVVLLAGAAALVVRWRLRRRSAGLR</sequence>
<evidence type="ECO:0000256" key="1">
    <source>
        <dbReference type="SAM" id="Phobius"/>
    </source>
</evidence>
<feature type="signal peptide" evidence="2">
    <location>
        <begin position="1"/>
        <end position="28"/>
    </location>
</feature>
<name>A0ABY5VRM5_9ACTN</name>
<keyword evidence="1" id="KW-0472">Membrane</keyword>
<organism evidence="3 4">
    <name type="scientific">Dactylosporangium fulvum</name>
    <dbReference type="NCBI Taxonomy" id="53359"/>
    <lineage>
        <taxon>Bacteria</taxon>
        <taxon>Bacillati</taxon>
        <taxon>Actinomycetota</taxon>
        <taxon>Actinomycetes</taxon>
        <taxon>Micromonosporales</taxon>
        <taxon>Micromonosporaceae</taxon>
        <taxon>Dactylosporangium</taxon>
    </lineage>
</organism>
<keyword evidence="1" id="KW-1133">Transmembrane helix</keyword>
<keyword evidence="2" id="KW-0732">Signal</keyword>
<dbReference type="EMBL" id="CP073720">
    <property type="protein sequence ID" value="UWP79138.1"/>
    <property type="molecule type" value="Genomic_DNA"/>
</dbReference>
<evidence type="ECO:0000313" key="3">
    <source>
        <dbReference type="EMBL" id="UWP79138.1"/>
    </source>
</evidence>
<reference evidence="3" key="2">
    <citation type="submission" date="2022-09" db="EMBL/GenBank/DDBJ databases">
        <title>Biosynthetic gene clusters of Dactylosporangioum fulvum.</title>
        <authorList>
            <person name="Caradec T."/>
        </authorList>
    </citation>
    <scope>NUCLEOTIDE SEQUENCE</scope>
    <source>
        <strain evidence="3">NRRL B-16292</strain>
    </source>
</reference>
<keyword evidence="1" id="KW-0812">Transmembrane</keyword>
<dbReference type="RefSeq" id="WP_259856672.1">
    <property type="nucleotide sequence ID" value="NZ_BAAAST010000100.1"/>
</dbReference>
<accession>A0ABY5VRM5</accession>
<feature type="transmembrane region" description="Helical" evidence="1">
    <location>
        <begin position="294"/>
        <end position="315"/>
    </location>
</feature>